<evidence type="ECO:0000256" key="1">
    <source>
        <dbReference type="ARBA" id="ARBA00001971"/>
    </source>
</evidence>
<proteinExistence type="inferred from homology"/>
<dbReference type="GO" id="GO:0005789">
    <property type="term" value="C:endoplasmic reticulum membrane"/>
    <property type="evidence" value="ECO:0007669"/>
    <property type="project" value="UniProtKB-SubCell"/>
</dbReference>
<keyword evidence="9" id="KW-1133">Transmembrane helix</keyword>
<keyword evidence="4" id="KW-0443">Lipid metabolism</keyword>
<feature type="binding site" description="axial binding residue" evidence="7">
    <location>
        <position position="502"/>
    </location>
    <ligand>
        <name>heme</name>
        <dbReference type="ChEBI" id="CHEBI:30413"/>
    </ligand>
    <ligandPart>
        <name>Fe</name>
        <dbReference type="ChEBI" id="CHEBI:18248"/>
    </ligandPart>
</feature>
<evidence type="ECO:0000256" key="9">
    <source>
        <dbReference type="SAM" id="Phobius"/>
    </source>
</evidence>
<dbReference type="GO" id="GO:0016705">
    <property type="term" value="F:oxidoreductase activity, acting on paired donors, with incorporation or reduction of molecular oxygen"/>
    <property type="evidence" value="ECO:0007669"/>
    <property type="project" value="InterPro"/>
</dbReference>
<dbReference type="PRINTS" id="PR00465">
    <property type="entry name" value="EP450IV"/>
</dbReference>
<evidence type="ECO:0000313" key="11">
    <source>
        <dbReference type="Proteomes" id="UP000664132"/>
    </source>
</evidence>
<dbReference type="InterPro" id="IPR036396">
    <property type="entry name" value="Cyt_P450_sf"/>
</dbReference>
<comment type="cofactor">
    <cofactor evidence="1 7">
        <name>heme</name>
        <dbReference type="ChEBI" id="CHEBI:30413"/>
    </cofactor>
</comment>
<dbReference type="InterPro" id="IPR001128">
    <property type="entry name" value="Cyt_P450"/>
</dbReference>
<dbReference type="GO" id="GO:0005506">
    <property type="term" value="F:iron ion binding"/>
    <property type="evidence" value="ECO:0007669"/>
    <property type="project" value="InterPro"/>
</dbReference>
<feature type="region of interest" description="Disordered" evidence="8">
    <location>
        <begin position="539"/>
        <end position="560"/>
    </location>
</feature>
<organism evidence="10 11">
    <name type="scientific">Cadophora malorum</name>
    <dbReference type="NCBI Taxonomy" id="108018"/>
    <lineage>
        <taxon>Eukaryota</taxon>
        <taxon>Fungi</taxon>
        <taxon>Dikarya</taxon>
        <taxon>Ascomycota</taxon>
        <taxon>Pezizomycotina</taxon>
        <taxon>Leotiomycetes</taxon>
        <taxon>Helotiales</taxon>
        <taxon>Ploettnerulaceae</taxon>
        <taxon>Cadophora</taxon>
    </lineage>
</organism>
<keyword evidence="5 7" id="KW-0479">Metal-binding</keyword>
<dbReference type="GO" id="GO:0004497">
    <property type="term" value="F:monooxygenase activity"/>
    <property type="evidence" value="ECO:0007669"/>
    <property type="project" value="InterPro"/>
</dbReference>
<dbReference type="PANTHER" id="PTHR24306:SF7">
    <property type="entry name" value="AHBB"/>
    <property type="match status" value="1"/>
</dbReference>
<dbReference type="GO" id="GO:0020037">
    <property type="term" value="F:heme binding"/>
    <property type="evidence" value="ECO:0007669"/>
    <property type="project" value="InterPro"/>
</dbReference>
<protein>
    <recommendedName>
        <fullName evidence="12">Cytochrome P450</fullName>
    </recommendedName>
</protein>
<evidence type="ECO:0000256" key="4">
    <source>
        <dbReference type="ARBA" id="ARBA00022516"/>
    </source>
</evidence>
<keyword evidence="9" id="KW-0812">Transmembrane</keyword>
<dbReference type="EMBL" id="JAFJYH010000343">
    <property type="protein sequence ID" value="KAG4412939.1"/>
    <property type="molecule type" value="Genomic_DNA"/>
</dbReference>
<keyword evidence="11" id="KW-1185">Reference proteome</keyword>
<sequence length="560" mass="62769">MDESSGFHSVILGLRNQAKSSPFFTTFILLSIWVLVTRLRTGLEKSKRENQASTSEKKIPVLPYWIPYIGHAPEFAWSFDDLLTKGRDTTKDGIFGIHMMGSKHYMVLMPSLVHQLFGKRSTVLSGQDFLGWIFTKYFGDGGATANMESKRFQIVHQSLNQLLKEPFLSKATEKTVRLVETQTPILISFGSKLPAQKEWESVANVVRDGKSAEVDLFPLMMNYVADVATNVLMGDAFLKNNPGITQDLWEFDRKFNALLTGIPIVTPGLGRAKEARKRLNSAVSEWNHAAMDTMNGKQVDEKWANMSDISESMRSRLKSLQSIEAPEPFATAQNLAVYWGLMVNANKVNFWMVLHIISSPKLLSTIREEIAPFAKFDPDTEQLNLDIDSLLKQCPVFKATFFETMRFYTAGVSYKKVLQDVTLTESAEDAATFGKPIPQTYYIAKGNFLVIPHAVMQMDPRIWDQPTKFNPHRFLIPDGTSPGKMKAEMGHLNAFGGGTSVCKGRFFAEREVLVFTAGLLVTWDFSPVGGEKWNIPGKSYNGTGSANPKGNVRVQMTRRS</sequence>
<dbReference type="PANTHER" id="PTHR24306">
    <property type="match status" value="1"/>
</dbReference>
<evidence type="ECO:0000256" key="7">
    <source>
        <dbReference type="PIRSR" id="PIRSR602403-1"/>
    </source>
</evidence>
<keyword evidence="6 7" id="KW-0408">Iron</keyword>
<dbReference type="AlphaFoldDB" id="A0A8H7T0H1"/>
<evidence type="ECO:0000256" key="2">
    <source>
        <dbReference type="ARBA" id="ARBA00004389"/>
    </source>
</evidence>
<name>A0A8H7T0H1_9HELO</name>
<gene>
    <name evidence="10" type="ORF">IFR04_013925</name>
</gene>
<keyword evidence="4" id="KW-0444">Lipid biosynthesis</keyword>
<reference evidence="10" key="1">
    <citation type="submission" date="2021-02" db="EMBL/GenBank/DDBJ databases">
        <title>Genome sequence Cadophora malorum strain M34.</title>
        <authorList>
            <person name="Stefanovic E."/>
            <person name="Vu D."/>
            <person name="Scully C."/>
            <person name="Dijksterhuis J."/>
            <person name="Roader J."/>
            <person name="Houbraken J."/>
        </authorList>
    </citation>
    <scope>NUCLEOTIDE SEQUENCE</scope>
    <source>
        <strain evidence="10">M34</strain>
    </source>
</reference>
<dbReference type="InterPro" id="IPR002403">
    <property type="entry name" value="Cyt_P450_E_grp-IV"/>
</dbReference>
<dbReference type="OrthoDB" id="3366823at2759"/>
<evidence type="ECO:0000256" key="3">
    <source>
        <dbReference type="ARBA" id="ARBA00010617"/>
    </source>
</evidence>
<dbReference type="CDD" id="cd11040">
    <property type="entry name" value="CYP7_CYP8-like"/>
    <property type="match status" value="1"/>
</dbReference>
<evidence type="ECO:0000256" key="8">
    <source>
        <dbReference type="SAM" id="MobiDB-lite"/>
    </source>
</evidence>
<evidence type="ECO:0000256" key="6">
    <source>
        <dbReference type="ARBA" id="ARBA00023004"/>
    </source>
</evidence>
<evidence type="ECO:0008006" key="12">
    <source>
        <dbReference type="Google" id="ProtNLM"/>
    </source>
</evidence>
<dbReference type="SUPFAM" id="SSF48264">
    <property type="entry name" value="Cytochrome P450"/>
    <property type="match status" value="1"/>
</dbReference>
<evidence type="ECO:0000313" key="10">
    <source>
        <dbReference type="EMBL" id="KAG4412939.1"/>
    </source>
</evidence>
<keyword evidence="7" id="KW-0349">Heme</keyword>
<evidence type="ECO:0000256" key="5">
    <source>
        <dbReference type="ARBA" id="ARBA00022723"/>
    </source>
</evidence>
<dbReference type="Proteomes" id="UP000664132">
    <property type="component" value="Unassembled WGS sequence"/>
</dbReference>
<dbReference type="Pfam" id="PF00067">
    <property type="entry name" value="p450"/>
    <property type="match status" value="1"/>
</dbReference>
<accession>A0A8H7T0H1</accession>
<comment type="subcellular location">
    <subcellularLocation>
        <location evidence="2">Endoplasmic reticulum membrane</location>
        <topology evidence="2">Single-pass membrane protein</topology>
    </subcellularLocation>
</comment>
<dbReference type="Gene3D" id="1.10.630.10">
    <property type="entry name" value="Cytochrome P450"/>
    <property type="match status" value="1"/>
</dbReference>
<keyword evidence="9" id="KW-0472">Membrane</keyword>
<comment type="caution">
    <text evidence="10">The sequence shown here is derived from an EMBL/GenBank/DDBJ whole genome shotgun (WGS) entry which is preliminary data.</text>
</comment>
<feature type="transmembrane region" description="Helical" evidence="9">
    <location>
        <begin position="20"/>
        <end position="39"/>
    </location>
</feature>
<comment type="similarity">
    <text evidence="3">Belongs to the cytochrome P450 family.</text>
</comment>